<evidence type="ECO:0000256" key="1">
    <source>
        <dbReference type="ARBA" id="ARBA00004007"/>
    </source>
</evidence>
<dbReference type="Pfam" id="PF04442">
    <property type="entry name" value="CtaG_Cox11"/>
    <property type="match status" value="1"/>
</dbReference>
<keyword evidence="5 7" id="KW-0472">Membrane</keyword>
<sequence>MSFRAPLLARTVRAGAQCRAGPRPASTRPYSSPAGPSSSSSSSASSSSAAAAARIRAAQEAQKRMYALRSQRNRSVMMYTIGALALASGITYAAVPAYRAFCAATGYAGTPMTDPARFVPDRLYATDDSKGRPITVRFEATSSDTLPWSFEPVQRTVTVVPGQTALAFYTATNHSDQDLIGIATYNMTPEKIAPYFAKVECFCFEEQKIRAGEEVDLPVFFFIDRDMLDDPGLDNIDDVVLSYTFFRARRNDMGHAVFDAPEDVVQKASGFDGYEHAPKNA</sequence>
<dbReference type="GO" id="GO:0005743">
    <property type="term" value="C:mitochondrial inner membrane"/>
    <property type="evidence" value="ECO:0007669"/>
    <property type="project" value="UniProtKB-SubCell"/>
</dbReference>
<reference evidence="8 9" key="1">
    <citation type="submission" date="2018-11" db="EMBL/GenBank/DDBJ databases">
        <title>Genome sequence of Apiotrichum porosum DSM 27194.</title>
        <authorList>
            <person name="Aliyu H."/>
            <person name="Gorte O."/>
            <person name="Ochsenreither K."/>
        </authorList>
    </citation>
    <scope>NUCLEOTIDE SEQUENCE [LARGE SCALE GENOMIC DNA]</scope>
    <source>
        <strain evidence="8 9">DSM 27194</strain>
    </source>
</reference>
<evidence type="ECO:0000313" key="8">
    <source>
        <dbReference type="EMBL" id="RSH78424.1"/>
    </source>
</evidence>
<feature type="compositionally biased region" description="Low complexity" evidence="6">
    <location>
        <begin position="31"/>
        <end position="46"/>
    </location>
</feature>
<comment type="subcellular location">
    <subcellularLocation>
        <location evidence="2">Mitochondrion inner membrane</location>
        <topology evidence="2">Single-pass membrane protein</topology>
        <orientation evidence="2">Intermembrane side</orientation>
    </subcellularLocation>
</comment>
<feature type="region of interest" description="Disordered" evidence="6">
    <location>
        <begin position="16"/>
        <end position="46"/>
    </location>
</feature>
<dbReference type="HAMAP" id="MF_00155">
    <property type="entry name" value="CtaG"/>
    <property type="match status" value="1"/>
</dbReference>
<dbReference type="NCBIfam" id="NF003465">
    <property type="entry name" value="PRK05089.1"/>
    <property type="match status" value="1"/>
</dbReference>
<comment type="function">
    <text evidence="1">Exerts its effect at some terminal stage of cytochrome c oxidase synthesis, probably by being involved in the insertion of the copper B into subunit I.</text>
</comment>
<protein>
    <submittedName>
        <fullName evidence="8">Cytochrome c oxidase assembly protein cox11, mitochondrial</fullName>
    </submittedName>
</protein>
<evidence type="ECO:0000256" key="3">
    <source>
        <dbReference type="ARBA" id="ARBA00022692"/>
    </source>
</evidence>
<dbReference type="GO" id="GO:0005507">
    <property type="term" value="F:copper ion binding"/>
    <property type="evidence" value="ECO:0007669"/>
    <property type="project" value="InterPro"/>
</dbReference>
<dbReference type="STRING" id="105984.A0A427XI49"/>
<dbReference type="Gene3D" id="2.60.370.10">
    <property type="entry name" value="Ctag/Cox11"/>
    <property type="match status" value="1"/>
</dbReference>
<evidence type="ECO:0000313" key="9">
    <source>
        <dbReference type="Proteomes" id="UP000279236"/>
    </source>
</evidence>
<gene>
    <name evidence="8" type="primary">COX11</name>
    <name evidence="8" type="ORF">EHS24_002149</name>
</gene>
<dbReference type="GO" id="GO:0005759">
    <property type="term" value="C:mitochondrial matrix"/>
    <property type="evidence" value="ECO:0007669"/>
    <property type="project" value="UniProtKB-ARBA"/>
</dbReference>
<dbReference type="OrthoDB" id="1704689at2759"/>
<evidence type="ECO:0000256" key="7">
    <source>
        <dbReference type="SAM" id="Phobius"/>
    </source>
</evidence>
<keyword evidence="9" id="KW-1185">Reference proteome</keyword>
<accession>A0A427XI49</accession>
<dbReference type="RefSeq" id="XP_028473571.1">
    <property type="nucleotide sequence ID" value="XM_028617893.1"/>
</dbReference>
<organism evidence="8 9">
    <name type="scientific">Apiotrichum porosum</name>
    <dbReference type="NCBI Taxonomy" id="105984"/>
    <lineage>
        <taxon>Eukaryota</taxon>
        <taxon>Fungi</taxon>
        <taxon>Dikarya</taxon>
        <taxon>Basidiomycota</taxon>
        <taxon>Agaricomycotina</taxon>
        <taxon>Tremellomycetes</taxon>
        <taxon>Trichosporonales</taxon>
        <taxon>Trichosporonaceae</taxon>
        <taxon>Apiotrichum</taxon>
    </lineage>
</organism>
<evidence type="ECO:0000256" key="2">
    <source>
        <dbReference type="ARBA" id="ARBA00004243"/>
    </source>
</evidence>
<dbReference type="Proteomes" id="UP000279236">
    <property type="component" value="Unassembled WGS sequence"/>
</dbReference>
<dbReference type="SUPFAM" id="SSF110111">
    <property type="entry name" value="Ctag/Cox11"/>
    <property type="match status" value="1"/>
</dbReference>
<evidence type="ECO:0000256" key="6">
    <source>
        <dbReference type="SAM" id="MobiDB-lite"/>
    </source>
</evidence>
<dbReference type="GeneID" id="39586692"/>
<dbReference type="InterPro" id="IPR007533">
    <property type="entry name" value="Cyt_c_oxidase_assmbl_CtaG"/>
</dbReference>
<comment type="caution">
    <text evidence="8">The sequence shown here is derived from an EMBL/GenBank/DDBJ whole genome shotgun (WGS) entry which is preliminary data.</text>
</comment>
<dbReference type="PANTHER" id="PTHR21320:SF3">
    <property type="entry name" value="CYTOCHROME C OXIDASE ASSEMBLY PROTEIN COX11, MITOCHONDRIAL-RELATED"/>
    <property type="match status" value="1"/>
</dbReference>
<proteinExistence type="inferred from homology"/>
<dbReference type="FunFam" id="2.60.370.10:FF:000001">
    <property type="entry name" value="COX11 cytochrome c oxidase assembly homolog"/>
    <property type="match status" value="1"/>
</dbReference>
<dbReference type="InterPro" id="IPR023471">
    <property type="entry name" value="CtaG/Cox11_dom_sf"/>
</dbReference>
<keyword evidence="3 7" id="KW-0812">Transmembrane</keyword>
<dbReference type="EMBL" id="RSCE01000012">
    <property type="protein sequence ID" value="RSH78424.1"/>
    <property type="molecule type" value="Genomic_DNA"/>
</dbReference>
<dbReference type="AlphaFoldDB" id="A0A427XI49"/>
<dbReference type="PANTHER" id="PTHR21320">
    <property type="entry name" value="CYTOCHROME C OXIDASE ASSEMBLY PROTEIN COX11-RELATED"/>
    <property type="match status" value="1"/>
</dbReference>
<name>A0A427XI49_9TREE</name>
<evidence type="ECO:0000256" key="4">
    <source>
        <dbReference type="ARBA" id="ARBA00022989"/>
    </source>
</evidence>
<keyword evidence="4 7" id="KW-1133">Transmembrane helix</keyword>
<feature type="transmembrane region" description="Helical" evidence="7">
    <location>
        <begin position="76"/>
        <end position="95"/>
    </location>
</feature>
<evidence type="ECO:0000256" key="5">
    <source>
        <dbReference type="ARBA" id="ARBA00023136"/>
    </source>
</evidence>